<dbReference type="PANTHER" id="PTHR34846">
    <property type="entry name" value="4-CARBOXYMUCONOLACTONE DECARBOXYLASE FAMILY PROTEIN (AFU_ORTHOLOGUE AFUA_6G11590)"/>
    <property type="match status" value="1"/>
</dbReference>
<sequence>MTTISAPIAAPGPALPACEPRIGWQTFEQAVPGASDALRSLSRAVADAGLEHRLAELVKVRVSQMNGCAFCLHLHLNWARKAGVPDSQLDMLAVWHEARGFGPRERAALSWAEALTRMERSSVDDATYAAAADAFTPSELAALTTAIAAINAWNRIAGALRFMPVTAQG</sequence>
<dbReference type="InterPro" id="IPR029032">
    <property type="entry name" value="AhpD-like"/>
</dbReference>
<dbReference type="InterPro" id="IPR004675">
    <property type="entry name" value="AhpD_core"/>
</dbReference>
<dbReference type="Proteomes" id="UP000199119">
    <property type="component" value="Unassembled WGS sequence"/>
</dbReference>
<evidence type="ECO:0000259" key="1">
    <source>
        <dbReference type="Pfam" id="PF02627"/>
    </source>
</evidence>
<dbReference type="OrthoDB" id="9801997at2"/>
<keyword evidence="3" id="KW-1185">Reference proteome</keyword>
<reference evidence="3" key="1">
    <citation type="submission" date="2016-10" db="EMBL/GenBank/DDBJ databases">
        <authorList>
            <person name="Varghese N."/>
            <person name="Submissions S."/>
        </authorList>
    </citation>
    <scope>NUCLEOTIDE SEQUENCE [LARGE SCALE GENOMIC DNA]</scope>
    <source>
        <strain evidence="3">DSM 27981</strain>
    </source>
</reference>
<dbReference type="GO" id="GO:0051920">
    <property type="term" value="F:peroxiredoxin activity"/>
    <property type="evidence" value="ECO:0007669"/>
    <property type="project" value="InterPro"/>
</dbReference>
<evidence type="ECO:0000313" key="2">
    <source>
        <dbReference type="EMBL" id="SFE51861.1"/>
    </source>
</evidence>
<dbReference type="SUPFAM" id="SSF69118">
    <property type="entry name" value="AhpD-like"/>
    <property type="match status" value="1"/>
</dbReference>
<dbReference type="EMBL" id="FONX01000002">
    <property type="protein sequence ID" value="SFE51861.1"/>
    <property type="molecule type" value="Genomic_DNA"/>
</dbReference>
<protein>
    <submittedName>
        <fullName evidence="2">Alkylhydroperoxidase AhpD family core domain-containing protein</fullName>
    </submittedName>
</protein>
<dbReference type="STRING" id="1177982.SAMN04489711_102451"/>
<organism evidence="2 3">
    <name type="scientific">Paracidovorax wautersii</name>
    <dbReference type="NCBI Taxonomy" id="1177982"/>
    <lineage>
        <taxon>Bacteria</taxon>
        <taxon>Pseudomonadati</taxon>
        <taxon>Pseudomonadota</taxon>
        <taxon>Betaproteobacteria</taxon>
        <taxon>Burkholderiales</taxon>
        <taxon>Comamonadaceae</taxon>
        <taxon>Paracidovorax</taxon>
    </lineage>
</organism>
<accession>A0A1I2B6T7</accession>
<dbReference type="PANTHER" id="PTHR34846:SF7">
    <property type="entry name" value="BLL7811 PROTEIN"/>
    <property type="match status" value="1"/>
</dbReference>
<evidence type="ECO:0000313" key="3">
    <source>
        <dbReference type="Proteomes" id="UP000199119"/>
    </source>
</evidence>
<dbReference type="Gene3D" id="1.20.1290.10">
    <property type="entry name" value="AhpD-like"/>
    <property type="match status" value="1"/>
</dbReference>
<dbReference type="NCBIfam" id="TIGR00778">
    <property type="entry name" value="ahpD_dom"/>
    <property type="match status" value="1"/>
</dbReference>
<dbReference type="AlphaFoldDB" id="A0A1I2B6T7"/>
<gene>
    <name evidence="2" type="ORF">SAMN04489711_102451</name>
</gene>
<keyword evidence="2" id="KW-0560">Oxidoreductase</keyword>
<dbReference type="Pfam" id="PF02627">
    <property type="entry name" value="CMD"/>
    <property type="match status" value="1"/>
</dbReference>
<feature type="domain" description="Carboxymuconolactone decarboxylase-like" evidence="1">
    <location>
        <begin position="36"/>
        <end position="114"/>
    </location>
</feature>
<keyword evidence="2" id="KW-0575">Peroxidase</keyword>
<proteinExistence type="predicted"/>
<name>A0A1I2B6T7_9BURK</name>
<dbReference type="InterPro" id="IPR003779">
    <property type="entry name" value="CMD-like"/>
</dbReference>
<dbReference type="RefSeq" id="WP_092938073.1">
    <property type="nucleotide sequence ID" value="NZ_FONX01000002.1"/>
</dbReference>